<evidence type="ECO:0000313" key="3">
    <source>
        <dbReference type="Proteomes" id="UP000322631"/>
    </source>
</evidence>
<dbReference type="KEGG" id="them:FPV09_02130"/>
<dbReference type="PANTHER" id="PTHR37417:SF3">
    <property type="entry name" value="MYOSIN-CROSSREACTIVE PROTEIN"/>
    <property type="match status" value="1"/>
</dbReference>
<dbReference type="PANTHER" id="PTHR37417">
    <property type="entry name" value="67 KDA MYOSIN-CROSS-REACTIVE ANTIGEN FAMILY PROTEIN (AFU_ORTHOLOGUE AFUA_5G09970)"/>
    <property type="match status" value="1"/>
</dbReference>
<organism evidence="2 3">
    <name type="scientific">Thermococcus aciditolerans</name>
    <dbReference type="NCBI Taxonomy" id="2598455"/>
    <lineage>
        <taxon>Archaea</taxon>
        <taxon>Methanobacteriati</taxon>
        <taxon>Methanobacteriota</taxon>
        <taxon>Thermococci</taxon>
        <taxon>Thermococcales</taxon>
        <taxon>Thermococcaceae</taxon>
        <taxon>Thermococcus</taxon>
    </lineage>
</organism>
<dbReference type="EC" id="4.2.1.53" evidence="2"/>
<dbReference type="InterPro" id="IPR036188">
    <property type="entry name" value="FAD/NAD-bd_sf"/>
</dbReference>
<dbReference type="GO" id="GO:0050151">
    <property type="term" value="F:oleate hydratase activity"/>
    <property type="evidence" value="ECO:0007669"/>
    <property type="project" value="UniProtKB-EC"/>
</dbReference>
<dbReference type="GO" id="GO:0006631">
    <property type="term" value="P:fatty acid metabolic process"/>
    <property type="evidence" value="ECO:0007669"/>
    <property type="project" value="InterPro"/>
</dbReference>
<dbReference type="Gene3D" id="3.50.50.60">
    <property type="entry name" value="FAD/NAD(P)-binding domain"/>
    <property type="match status" value="3"/>
</dbReference>
<keyword evidence="2" id="KW-0456">Lyase</keyword>
<name>A0A5C0SMJ7_9EURY</name>
<keyword evidence="1" id="KW-0812">Transmembrane</keyword>
<evidence type="ECO:0000256" key="1">
    <source>
        <dbReference type="SAM" id="Phobius"/>
    </source>
</evidence>
<dbReference type="NCBIfam" id="NF010584">
    <property type="entry name" value="PRK13977.1"/>
    <property type="match status" value="1"/>
</dbReference>
<dbReference type="Pfam" id="PF06100">
    <property type="entry name" value="MCRA"/>
    <property type="match status" value="1"/>
</dbReference>
<keyword evidence="1" id="KW-0472">Membrane</keyword>
<dbReference type="InterPro" id="IPR010354">
    <property type="entry name" value="Oleate_hydratase"/>
</dbReference>
<dbReference type="EMBL" id="CP041932">
    <property type="protein sequence ID" value="QEK14109.1"/>
    <property type="molecule type" value="Genomic_DNA"/>
</dbReference>
<dbReference type="SUPFAM" id="SSF51905">
    <property type="entry name" value="FAD/NAD(P)-binding domain"/>
    <property type="match status" value="1"/>
</dbReference>
<feature type="transmembrane region" description="Helical" evidence="1">
    <location>
        <begin position="20"/>
        <end position="37"/>
    </location>
</feature>
<reference evidence="2 3" key="1">
    <citation type="submission" date="2019-07" db="EMBL/GenBank/DDBJ databases">
        <title>Complete genome of Thermococcus acidophilus.</title>
        <authorList>
            <person name="Li X."/>
        </authorList>
    </citation>
    <scope>NUCLEOTIDE SEQUENCE [LARGE SCALE GENOMIC DNA]</scope>
    <source>
        <strain evidence="2 3">SY113</strain>
    </source>
</reference>
<keyword evidence="3" id="KW-1185">Reference proteome</keyword>
<accession>A0A5C0SMJ7</accession>
<gene>
    <name evidence="2" type="ORF">FPV09_02130</name>
</gene>
<proteinExistence type="predicted"/>
<dbReference type="Proteomes" id="UP000322631">
    <property type="component" value="Chromosome"/>
</dbReference>
<evidence type="ECO:0000313" key="2">
    <source>
        <dbReference type="EMBL" id="QEK14109.1"/>
    </source>
</evidence>
<keyword evidence="1" id="KW-1133">Transmembrane helix</keyword>
<protein>
    <submittedName>
        <fullName evidence="2">Oleate hydratase</fullName>
        <ecNumber evidence="2">4.2.1.53</ecNumber>
    </submittedName>
</protein>
<dbReference type="AlphaFoldDB" id="A0A5C0SMJ7"/>
<sequence>MLNYKRTTLRKVPDIKKRNAYMVGGGIASLAAAVFLIRDAKMPGENIYIFEKTPVNGGCLDGSGDPENGYLLRGGRMFEEHYEATWDLLGSIPSLDDSDKTILDEVVEFNEEYVGSSKCRLVGTPGKKVDFTKYGLTIRHLNELNELLLTPEDQLGGITIEQWFSPSFFKTNFWYFWATMFAFQPWHSVMEMRRYMLRFMHLVPGMNKIEGVLRTPYNQYDSMILPIQKWLQDRGVNFIMGTKVVDVEIEEIDGKKYVTKLHTTGQKEGIIEVKPKDLVFITIGSMVENSTYGDFEHPPVLNRGEGDIWRLWRNLVKKDPSLGNPDVFASEIDKTKWESFTITFRGEEFLKMLEEFTGNKTGTGGLVTFKDSSWLMSIVAFRQPHFRNQPDDVTVIWGYGLFVDKKGDYIKKPMSQCTGKEIFLELLYHLGWLDKKDELLGTVINVRTAMMPYITSQFMPRHPGDRPPVIPENYGNLALLGQFVEVPGECVFTVEYSVKSAMMGVYGLLDLSREPPEAYKPYKRIDVLIKAVETLVDDEEKGMLKRSLNLFLFG</sequence>
<dbReference type="GO" id="GO:0071949">
    <property type="term" value="F:FAD binding"/>
    <property type="evidence" value="ECO:0007669"/>
    <property type="project" value="InterPro"/>
</dbReference>